<evidence type="ECO:0000313" key="2">
    <source>
        <dbReference type="EMBL" id="KAJ8402405.1"/>
    </source>
</evidence>
<sequence>MYQASRKYFIKTCPSPTVIHLEEVSQNPLNVSHCLVFGIGFPPNPCSYRRGMMPASPRGSGAHLAGWDSRSAGARVPSEAPPPLITHFPACTAGQRRVTAIPGPGDSAEPCSRVVEHLGPLQRSGARVRAKE</sequence>
<dbReference type="Proteomes" id="UP001221898">
    <property type="component" value="Unassembled WGS sequence"/>
</dbReference>
<name>A0AAD7WMQ5_9TELE</name>
<comment type="caution">
    <text evidence="2">The sequence shown here is derived from an EMBL/GenBank/DDBJ whole genome shotgun (WGS) entry which is preliminary data.</text>
</comment>
<dbReference type="AlphaFoldDB" id="A0AAD7WMQ5"/>
<evidence type="ECO:0000256" key="1">
    <source>
        <dbReference type="SAM" id="MobiDB-lite"/>
    </source>
</evidence>
<proteinExistence type="predicted"/>
<feature type="region of interest" description="Disordered" evidence="1">
    <location>
        <begin position="55"/>
        <end position="79"/>
    </location>
</feature>
<dbReference type="EMBL" id="JAINUG010000064">
    <property type="protein sequence ID" value="KAJ8402405.1"/>
    <property type="molecule type" value="Genomic_DNA"/>
</dbReference>
<reference evidence="2" key="1">
    <citation type="journal article" date="2023" name="Science">
        <title>Genome structures resolve the early diversification of teleost fishes.</title>
        <authorList>
            <person name="Parey E."/>
            <person name="Louis A."/>
            <person name="Montfort J."/>
            <person name="Bouchez O."/>
            <person name="Roques C."/>
            <person name="Iampietro C."/>
            <person name="Lluch J."/>
            <person name="Castinel A."/>
            <person name="Donnadieu C."/>
            <person name="Desvignes T."/>
            <person name="Floi Bucao C."/>
            <person name="Jouanno E."/>
            <person name="Wen M."/>
            <person name="Mejri S."/>
            <person name="Dirks R."/>
            <person name="Jansen H."/>
            <person name="Henkel C."/>
            <person name="Chen W.J."/>
            <person name="Zahm M."/>
            <person name="Cabau C."/>
            <person name="Klopp C."/>
            <person name="Thompson A.W."/>
            <person name="Robinson-Rechavi M."/>
            <person name="Braasch I."/>
            <person name="Lecointre G."/>
            <person name="Bobe J."/>
            <person name="Postlethwait J.H."/>
            <person name="Berthelot C."/>
            <person name="Roest Crollius H."/>
            <person name="Guiguen Y."/>
        </authorList>
    </citation>
    <scope>NUCLEOTIDE SEQUENCE</scope>
    <source>
        <strain evidence="2">NC1722</strain>
    </source>
</reference>
<gene>
    <name evidence="2" type="ORF">AAFF_G00368940</name>
</gene>
<evidence type="ECO:0000313" key="3">
    <source>
        <dbReference type="Proteomes" id="UP001221898"/>
    </source>
</evidence>
<organism evidence="2 3">
    <name type="scientific">Aldrovandia affinis</name>
    <dbReference type="NCBI Taxonomy" id="143900"/>
    <lineage>
        <taxon>Eukaryota</taxon>
        <taxon>Metazoa</taxon>
        <taxon>Chordata</taxon>
        <taxon>Craniata</taxon>
        <taxon>Vertebrata</taxon>
        <taxon>Euteleostomi</taxon>
        <taxon>Actinopterygii</taxon>
        <taxon>Neopterygii</taxon>
        <taxon>Teleostei</taxon>
        <taxon>Notacanthiformes</taxon>
        <taxon>Halosauridae</taxon>
        <taxon>Aldrovandia</taxon>
    </lineage>
</organism>
<keyword evidence="3" id="KW-1185">Reference proteome</keyword>
<protein>
    <submittedName>
        <fullName evidence="2">Uncharacterized protein</fullName>
    </submittedName>
</protein>
<accession>A0AAD7WMQ5</accession>